<keyword evidence="3 6" id="KW-0134">Cell wall</keyword>
<name>A0A4Z0A6K9_9AGAM</name>
<feature type="chain" id="PRO_5045006840" description="Hydrophobin" evidence="6">
    <location>
        <begin position="28"/>
        <end position="115"/>
    </location>
</feature>
<evidence type="ECO:0000256" key="1">
    <source>
        <dbReference type="ARBA" id="ARBA00004191"/>
    </source>
</evidence>
<dbReference type="Proteomes" id="UP000298061">
    <property type="component" value="Unassembled WGS sequence"/>
</dbReference>
<comment type="caution">
    <text evidence="7">The sequence shown here is derived from an EMBL/GenBank/DDBJ whole genome shotgun (WGS) entry which is preliminary data.</text>
</comment>
<evidence type="ECO:0000256" key="4">
    <source>
        <dbReference type="ARBA" id="ARBA00022525"/>
    </source>
</evidence>
<evidence type="ECO:0000313" key="7">
    <source>
        <dbReference type="EMBL" id="TFY82375.1"/>
    </source>
</evidence>
<organism evidence="7 8">
    <name type="scientific">Hericium alpestre</name>
    <dbReference type="NCBI Taxonomy" id="135208"/>
    <lineage>
        <taxon>Eukaryota</taxon>
        <taxon>Fungi</taxon>
        <taxon>Dikarya</taxon>
        <taxon>Basidiomycota</taxon>
        <taxon>Agaricomycotina</taxon>
        <taxon>Agaricomycetes</taxon>
        <taxon>Russulales</taxon>
        <taxon>Hericiaceae</taxon>
        <taxon>Hericium</taxon>
    </lineage>
</organism>
<dbReference type="EMBL" id="SFCI01000114">
    <property type="protein sequence ID" value="TFY82375.1"/>
    <property type="molecule type" value="Genomic_DNA"/>
</dbReference>
<evidence type="ECO:0000313" key="8">
    <source>
        <dbReference type="Proteomes" id="UP000298061"/>
    </source>
</evidence>
<keyword evidence="8" id="KW-1185">Reference proteome</keyword>
<dbReference type="InterPro" id="IPR001338">
    <property type="entry name" value="Class_I_Hydrophobin"/>
</dbReference>
<reference evidence="7 8" key="1">
    <citation type="submission" date="2019-02" db="EMBL/GenBank/DDBJ databases">
        <title>Genome sequencing of the rare red list fungi Hericium alpestre (H. flagellum).</title>
        <authorList>
            <person name="Buettner E."/>
            <person name="Kellner H."/>
        </authorList>
    </citation>
    <scope>NUCLEOTIDE SEQUENCE [LARGE SCALE GENOMIC DNA]</scope>
    <source>
        <strain evidence="7 8">DSM 108284</strain>
    </source>
</reference>
<dbReference type="OrthoDB" id="3224630at2759"/>
<keyword evidence="5 6" id="KW-1015">Disulfide bond</keyword>
<keyword evidence="6" id="KW-0732">Signal</keyword>
<gene>
    <name evidence="7" type="ORF">EWM64_g1633</name>
</gene>
<accession>A0A4Z0A6K9</accession>
<dbReference type="Pfam" id="PF01185">
    <property type="entry name" value="Hydrophobin"/>
    <property type="match status" value="1"/>
</dbReference>
<keyword evidence="4 6" id="KW-0964">Secreted</keyword>
<comment type="subcellular location">
    <subcellularLocation>
        <location evidence="1 6">Secreted</location>
        <location evidence="1 6">Cell wall</location>
    </subcellularLocation>
</comment>
<comment type="similarity">
    <text evidence="2 6">Belongs to the fungal hydrophobin family.</text>
</comment>
<sequence length="115" mass="11992">MFAFPSRHILTALALTFVVTLAPNAHAQGNPADMIECDSLTTAAEAAQILERVGIPVPSDPNELVGSRCTQTSTPCDAIPLEAQCQADFCACCQQVIFTGTPAGAVGLNCTQVEI</sequence>
<evidence type="ECO:0000256" key="2">
    <source>
        <dbReference type="ARBA" id="ARBA00010446"/>
    </source>
</evidence>
<evidence type="ECO:0000256" key="5">
    <source>
        <dbReference type="ARBA" id="ARBA00023157"/>
    </source>
</evidence>
<evidence type="ECO:0000256" key="3">
    <source>
        <dbReference type="ARBA" id="ARBA00022512"/>
    </source>
</evidence>
<evidence type="ECO:0000256" key="6">
    <source>
        <dbReference type="RuleBase" id="RU365009"/>
    </source>
</evidence>
<proteinExistence type="inferred from homology"/>
<feature type="signal peptide" evidence="6">
    <location>
        <begin position="1"/>
        <end position="27"/>
    </location>
</feature>
<dbReference type="AlphaFoldDB" id="A0A4Z0A6K9"/>
<protein>
    <recommendedName>
        <fullName evidence="6">Hydrophobin</fullName>
    </recommendedName>
</protein>